<comment type="cofactor">
    <cofactor evidence="8">
        <name>FMN</name>
        <dbReference type="ChEBI" id="CHEBI:58210"/>
    </cofactor>
    <text evidence="8">Binds 1 FMN per subunit.</text>
</comment>
<keyword evidence="3 7" id="KW-0288">FMN</keyword>
<dbReference type="CDD" id="cd02135">
    <property type="entry name" value="YdjA-like"/>
    <property type="match status" value="1"/>
</dbReference>
<dbReference type="GO" id="GO:0016491">
    <property type="term" value="F:oxidoreductase activity"/>
    <property type="evidence" value="ECO:0007669"/>
    <property type="project" value="UniProtKB-UniRule"/>
</dbReference>
<organism evidence="10 11">
    <name type="scientific">Pseudoroseicyclus tamaricis</name>
    <dbReference type="NCBI Taxonomy" id="2705421"/>
    <lineage>
        <taxon>Bacteria</taxon>
        <taxon>Pseudomonadati</taxon>
        <taxon>Pseudomonadota</taxon>
        <taxon>Alphaproteobacteria</taxon>
        <taxon>Rhodobacterales</taxon>
        <taxon>Paracoccaceae</taxon>
        <taxon>Pseudoroseicyclus</taxon>
    </lineage>
</organism>
<evidence type="ECO:0000256" key="6">
    <source>
        <dbReference type="ARBA" id="ARBA00023027"/>
    </source>
</evidence>
<evidence type="ECO:0000313" key="10">
    <source>
        <dbReference type="EMBL" id="NDV02191.1"/>
    </source>
</evidence>
<feature type="binding site" evidence="8">
    <location>
        <position position="42"/>
    </location>
    <ligand>
        <name>FMN</name>
        <dbReference type="ChEBI" id="CHEBI:58210"/>
        <note>ligand shared between dimeric partners</note>
    </ligand>
</feature>
<evidence type="ECO:0000313" key="11">
    <source>
        <dbReference type="Proteomes" id="UP000474757"/>
    </source>
</evidence>
<reference evidence="10 11" key="1">
    <citation type="submission" date="2020-02" db="EMBL/GenBank/DDBJ databases">
        <title>Pseudoroseicyclus tamarix, sp. nov., isolated from offshore sediment of a Tamarix chinensis forest.</title>
        <authorList>
            <person name="Gai Y."/>
        </authorList>
    </citation>
    <scope>NUCLEOTIDE SEQUENCE [LARGE SCALE GENOMIC DNA]</scope>
    <source>
        <strain evidence="10 11">CLL3-39</strain>
    </source>
</reference>
<dbReference type="Gene3D" id="3.40.109.10">
    <property type="entry name" value="NADH Oxidase"/>
    <property type="match status" value="1"/>
</dbReference>
<sequence length="189" mass="20539">MPDRNQPALDFLATRRSRPHKLLQPPVPAREELMELLTIGMRVPDHGKLEPWRYLVLEKQAMTRLAGAISARAEARGEGPAEKIVAQYADASLCVAVICSPKPSEIPEAEQVASAACVCLSLLNACLAAGWGANWLTDWPAFDRPFLEEHLGLSPSESLAGFIHIGTAASKPPERPRPDVSALTTWVAE</sequence>
<dbReference type="PANTHER" id="PTHR43821">
    <property type="entry name" value="NAD(P)H NITROREDUCTASE YDJA-RELATED"/>
    <property type="match status" value="1"/>
</dbReference>
<feature type="binding site" evidence="8">
    <location>
        <position position="46"/>
    </location>
    <ligand>
        <name>FMN</name>
        <dbReference type="ChEBI" id="CHEBI:58210"/>
        <note>ligand shared between dimeric partners</note>
    </ligand>
</feature>
<dbReference type="InterPro" id="IPR052530">
    <property type="entry name" value="NAD(P)H_nitroreductase"/>
</dbReference>
<keyword evidence="4 7" id="KW-0521">NADP</keyword>
<evidence type="ECO:0000259" key="9">
    <source>
        <dbReference type="Pfam" id="PF00881"/>
    </source>
</evidence>
<dbReference type="EC" id="1.-.-.-" evidence="7"/>
<evidence type="ECO:0000256" key="1">
    <source>
        <dbReference type="ARBA" id="ARBA00007118"/>
    </source>
</evidence>
<keyword evidence="5 7" id="KW-0560">Oxidoreductase</keyword>
<evidence type="ECO:0000256" key="5">
    <source>
        <dbReference type="ARBA" id="ARBA00023002"/>
    </source>
</evidence>
<dbReference type="InterPro" id="IPR000415">
    <property type="entry name" value="Nitroreductase-like"/>
</dbReference>
<name>A0A6B2JKY7_9RHOB</name>
<proteinExistence type="inferred from homology"/>
<accession>A0A6B2JKY7</accession>
<evidence type="ECO:0000256" key="8">
    <source>
        <dbReference type="PIRSR" id="PIRSR000232-1"/>
    </source>
</evidence>
<evidence type="ECO:0000256" key="2">
    <source>
        <dbReference type="ARBA" id="ARBA00022630"/>
    </source>
</evidence>
<dbReference type="Pfam" id="PF00881">
    <property type="entry name" value="Nitroreductase"/>
    <property type="match status" value="1"/>
</dbReference>
<dbReference type="SUPFAM" id="SSF55469">
    <property type="entry name" value="FMN-dependent nitroreductase-like"/>
    <property type="match status" value="1"/>
</dbReference>
<keyword evidence="6 7" id="KW-0520">NAD</keyword>
<protein>
    <recommendedName>
        <fullName evidence="7">Putative NAD(P)H nitroreductase</fullName>
        <ecNumber evidence="7">1.-.-.-</ecNumber>
    </recommendedName>
</protein>
<dbReference type="EMBL" id="JAAGAB010000003">
    <property type="protein sequence ID" value="NDV02191.1"/>
    <property type="molecule type" value="Genomic_DNA"/>
</dbReference>
<dbReference type="InterPro" id="IPR026021">
    <property type="entry name" value="YdjA-like"/>
</dbReference>
<comment type="similarity">
    <text evidence="1 7">Belongs to the nitroreductase family.</text>
</comment>
<evidence type="ECO:0000256" key="3">
    <source>
        <dbReference type="ARBA" id="ARBA00022643"/>
    </source>
</evidence>
<dbReference type="PANTHER" id="PTHR43821:SF1">
    <property type="entry name" value="NAD(P)H NITROREDUCTASE YDJA-RELATED"/>
    <property type="match status" value="1"/>
</dbReference>
<dbReference type="PIRSF" id="PIRSF000232">
    <property type="entry name" value="YdjA"/>
    <property type="match status" value="1"/>
</dbReference>
<evidence type="ECO:0000256" key="7">
    <source>
        <dbReference type="PIRNR" id="PIRNR000232"/>
    </source>
</evidence>
<evidence type="ECO:0000256" key="4">
    <source>
        <dbReference type="ARBA" id="ARBA00022857"/>
    </source>
</evidence>
<keyword evidence="2 7" id="KW-0285">Flavoprotein</keyword>
<feature type="binding site" description="in other chain" evidence="8">
    <location>
        <begin position="135"/>
        <end position="137"/>
    </location>
    <ligand>
        <name>FMN</name>
        <dbReference type="ChEBI" id="CHEBI:58210"/>
        <note>ligand shared between dimeric partners</note>
    </ligand>
</feature>
<dbReference type="AlphaFoldDB" id="A0A6B2JKY7"/>
<gene>
    <name evidence="10" type="ORF">GZA08_14570</name>
</gene>
<dbReference type="InterPro" id="IPR029479">
    <property type="entry name" value="Nitroreductase"/>
</dbReference>
<feature type="binding site" description="in other chain" evidence="8">
    <location>
        <begin position="15"/>
        <end position="17"/>
    </location>
    <ligand>
        <name>FMN</name>
        <dbReference type="ChEBI" id="CHEBI:58210"/>
        <note>ligand shared between dimeric partners</note>
    </ligand>
</feature>
<dbReference type="RefSeq" id="WP_163894895.1">
    <property type="nucleotide sequence ID" value="NZ_JAAFYS010000003.1"/>
</dbReference>
<keyword evidence="11" id="KW-1185">Reference proteome</keyword>
<feature type="domain" description="Nitroreductase" evidence="9">
    <location>
        <begin position="13"/>
        <end position="166"/>
    </location>
</feature>
<comment type="caution">
    <text evidence="10">The sequence shown here is derived from an EMBL/GenBank/DDBJ whole genome shotgun (WGS) entry which is preliminary data.</text>
</comment>
<dbReference type="Proteomes" id="UP000474757">
    <property type="component" value="Unassembled WGS sequence"/>
</dbReference>